<evidence type="ECO:0000313" key="2">
    <source>
        <dbReference type="Proteomes" id="UP000196138"/>
    </source>
</evidence>
<organism evidence="1 2">
    <name type="scientific">Comamonas serinivorans</name>
    <dbReference type="NCBI Taxonomy" id="1082851"/>
    <lineage>
        <taxon>Bacteria</taxon>
        <taxon>Pseudomonadati</taxon>
        <taxon>Pseudomonadota</taxon>
        <taxon>Betaproteobacteria</taxon>
        <taxon>Burkholderiales</taxon>
        <taxon>Comamonadaceae</taxon>
        <taxon>Comamonas</taxon>
    </lineage>
</organism>
<proteinExistence type="predicted"/>
<dbReference type="RefSeq" id="WP_087279682.1">
    <property type="nucleotide sequence ID" value="NZ_CP021455.1"/>
</dbReference>
<gene>
    <name evidence="1" type="ORF">CCO03_08240</name>
</gene>
<dbReference type="AlphaFoldDB" id="A0A1Y0EMZ0"/>
<protein>
    <submittedName>
        <fullName evidence="1">Uncharacterized protein</fullName>
    </submittedName>
</protein>
<sequence length="94" mass="10299">MLTSDWFQATNVVAEVFDQSNVSKAMVSIPAFTATALDEYEIHVYMSFGPVVQLPYTSYAAGKVSTISYRLEPGELHIMRSPTTTQPASSSPPH</sequence>
<keyword evidence="2" id="KW-1185">Reference proteome</keyword>
<dbReference type="Proteomes" id="UP000196138">
    <property type="component" value="Chromosome"/>
</dbReference>
<accession>A0A1Y0EMZ0</accession>
<reference evidence="1 2" key="1">
    <citation type="submission" date="2017-05" db="EMBL/GenBank/DDBJ databases">
        <authorList>
            <person name="Song R."/>
            <person name="Chenine A.L."/>
            <person name="Ruprecht R.M."/>
        </authorList>
    </citation>
    <scope>NUCLEOTIDE SEQUENCE [LARGE SCALE GENOMIC DNA]</scope>
    <source>
        <strain evidence="1 2">DSM 26136</strain>
    </source>
</reference>
<dbReference type="OrthoDB" id="8457242at2"/>
<dbReference type="KEGG" id="cser:CCO03_08240"/>
<name>A0A1Y0EMZ0_9BURK</name>
<evidence type="ECO:0000313" key="1">
    <source>
        <dbReference type="EMBL" id="ARU04662.1"/>
    </source>
</evidence>
<dbReference type="EMBL" id="CP021455">
    <property type="protein sequence ID" value="ARU04662.1"/>
    <property type="molecule type" value="Genomic_DNA"/>
</dbReference>